<keyword evidence="8 15" id="KW-0862">Zinc</keyword>
<dbReference type="NCBIfam" id="TIGR00577">
    <property type="entry name" value="fpg"/>
    <property type="match status" value="1"/>
</dbReference>
<comment type="function">
    <text evidence="15">Involved in base excision repair of DNA damaged by oxidation or by mutagenic agents. Acts as DNA glycosylase that recognizes and removes damaged bases. Has a preference for oxidized purines, such as 7,8-dihydro-8-oxoguanine (8-oxoG). Has AP (apurinic/apyrimidinic) lyase activity and introduces nicks in the DNA strand. Cleaves the DNA backbone by beta-delta elimination to generate a single-strand break at the site of the removed base with both 3'- and 5'-phosphates.</text>
</comment>
<feature type="domain" description="FPG-type" evidence="16">
    <location>
        <begin position="236"/>
        <end position="270"/>
    </location>
</feature>
<dbReference type="InterPro" id="IPR010979">
    <property type="entry name" value="Ribosomal_uS13-like_H2TH"/>
</dbReference>
<evidence type="ECO:0000256" key="11">
    <source>
        <dbReference type="ARBA" id="ARBA00023239"/>
    </source>
</evidence>
<gene>
    <name evidence="15 18" type="primary">mutM</name>
    <name evidence="15" type="synonym">fpg</name>
    <name evidence="18" type="ORF">GCM10009104_28680</name>
</gene>
<dbReference type="Pfam" id="PF06827">
    <property type="entry name" value="zf-FPG_IleRS"/>
    <property type="match status" value="1"/>
</dbReference>
<dbReference type="GO" id="GO:0016829">
    <property type="term" value="F:lyase activity"/>
    <property type="evidence" value="ECO:0007669"/>
    <property type="project" value="UniProtKB-KW"/>
</dbReference>
<evidence type="ECO:0000259" key="17">
    <source>
        <dbReference type="PROSITE" id="PS51068"/>
    </source>
</evidence>
<evidence type="ECO:0000256" key="15">
    <source>
        <dbReference type="HAMAP-Rule" id="MF_00103"/>
    </source>
</evidence>
<keyword evidence="13 15" id="KW-0326">Glycosidase</keyword>
<evidence type="ECO:0000256" key="5">
    <source>
        <dbReference type="ARBA" id="ARBA00022763"/>
    </source>
</evidence>
<feature type="active site" description="Proton donor; for delta-elimination activity" evidence="15">
    <location>
        <position position="260"/>
    </location>
</feature>
<comment type="catalytic activity">
    <reaction evidence="1 15">
        <text>Hydrolysis of DNA containing ring-opened 7-methylguanine residues, releasing 2,6-diamino-4-hydroxy-5-(N-methyl)formamidopyrimidine.</text>
        <dbReference type="EC" id="3.2.2.23"/>
    </reaction>
</comment>
<dbReference type="Pfam" id="PF06831">
    <property type="entry name" value="H2TH"/>
    <property type="match status" value="1"/>
</dbReference>
<dbReference type="SUPFAM" id="SSF46946">
    <property type="entry name" value="S13-like H2TH domain"/>
    <property type="match status" value="1"/>
</dbReference>
<comment type="subunit">
    <text evidence="3 15">Monomer.</text>
</comment>
<evidence type="ECO:0000313" key="18">
    <source>
        <dbReference type="EMBL" id="GAA0698408.1"/>
    </source>
</evidence>
<feature type="domain" description="Formamidopyrimidine-DNA glycosylase catalytic" evidence="17">
    <location>
        <begin position="2"/>
        <end position="113"/>
    </location>
</feature>
<protein>
    <recommendedName>
        <fullName evidence="15">Formamidopyrimidine-DNA glycosylase</fullName>
        <shortName evidence="15">Fapy-DNA glycosylase</shortName>
        <ecNumber evidence="15">3.2.2.23</ecNumber>
    </recommendedName>
    <alternativeName>
        <fullName evidence="15">DNA-(apurinic or apyrimidinic site) lyase MutM</fullName>
        <shortName evidence="15">AP lyase MutM</shortName>
        <ecNumber evidence="15">4.2.99.18</ecNumber>
    </alternativeName>
</protein>
<proteinExistence type="inferred from homology"/>
<dbReference type="InterPro" id="IPR012319">
    <property type="entry name" value="FPG_cat"/>
</dbReference>
<dbReference type="CDD" id="cd08966">
    <property type="entry name" value="EcFpg-like_N"/>
    <property type="match status" value="1"/>
</dbReference>
<dbReference type="PROSITE" id="PS51066">
    <property type="entry name" value="ZF_FPG_2"/>
    <property type="match status" value="1"/>
</dbReference>
<comment type="similarity">
    <text evidence="2 15">Belongs to the FPG family.</text>
</comment>
<evidence type="ECO:0000256" key="12">
    <source>
        <dbReference type="ARBA" id="ARBA00023268"/>
    </source>
</evidence>
<dbReference type="Pfam" id="PF01149">
    <property type="entry name" value="Fapy_DNA_glyco"/>
    <property type="match status" value="1"/>
</dbReference>
<feature type="active site" description="Proton donor" evidence="15">
    <location>
        <position position="3"/>
    </location>
</feature>
<evidence type="ECO:0000256" key="2">
    <source>
        <dbReference type="ARBA" id="ARBA00009409"/>
    </source>
</evidence>
<dbReference type="SMART" id="SM00898">
    <property type="entry name" value="Fapy_DNA_glyco"/>
    <property type="match status" value="1"/>
</dbReference>
<dbReference type="NCBIfam" id="NF002211">
    <property type="entry name" value="PRK01103.1"/>
    <property type="match status" value="1"/>
</dbReference>
<dbReference type="InterPro" id="IPR010663">
    <property type="entry name" value="Znf_FPG/IleRS"/>
</dbReference>
<evidence type="ECO:0000256" key="7">
    <source>
        <dbReference type="ARBA" id="ARBA00022801"/>
    </source>
</evidence>
<evidence type="ECO:0000256" key="10">
    <source>
        <dbReference type="ARBA" id="ARBA00023204"/>
    </source>
</evidence>
<sequence>MPELPEVETTRRGIAPHVEQRQVVALRVRQPRLRWPIPEQLAQWIEGDRVQRIERRSKYLLFRFARGTMLVHLGMSGSLRILAADEAPGKHDHVDLVLDSGQLLRLTDPRRFGAVLWQENGTEHSLLTTLGPEPLSDGFSAEYLQQCCAGRRTAIKLLIMNASVVVGVGNIYANEALYAAGIDPRRAAGRISAARLERLTEAIKQVLAAAIEQGGTTLRDFVGGDGKPGYFKQELHVYGRGGEPCHQCGQPLLEVKLNQRSTVFCRQCQR</sequence>
<dbReference type="Proteomes" id="UP001499915">
    <property type="component" value="Unassembled WGS sequence"/>
</dbReference>
<evidence type="ECO:0000256" key="6">
    <source>
        <dbReference type="ARBA" id="ARBA00022771"/>
    </source>
</evidence>
<dbReference type="EC" id="4.2.99.18" evidence="15"/>
<feature type="binding site" evidence="15">
    <location>
        <position position="151"/>
    </location>
    <ligand>
        <name>DNA</name>
        <dbReference type="ChEBI" id="CHEBI:16991"/>
    </ligand>
</feature>
<dbReference type="PANTHER" id="PTHR22993">
    <property type="entry name" value="FORMAMIDOPYRIMIDINE-DNA GLYCOSYLASE"/>
    <property type="match status" value="1"/>
</dbReference>
<evidence type="ECO:0000256" key="4">
    <source>
        <dbReference type="ARBA" id="ARBA00022723"/>
    </source>
</evidence>
<dbReference type="SUPFAM" id="SSF81624">
    <property type="entry name" value="N-terminal domain of MutM-like DNA repair proteins"/>
    <property type="match status" value="1"/>
</dbReference>
<comment type="caution">
    <text evidence="18">The sequence shown here is derived from an EMBL/GenBank/DDBJ whole genome shotgun (WGS) entry which is preliminary data.</text>
</comment>
<dbReference type="EMBL" id="BAAAET010000003">
    <property type="protein sequence ID" value="GAA0698408.1"/>
    <property type="molecule type" value="Genomic_DNA"/>
</dbReference>
<reference evidence="18 19" key="1">
    <citation type="journal article" date="2019" name="Int. J. Syst. Evol. Microbiol.">
        <title>The Global Catalogue of Microorganisms (GCM) 10K type strain sequencing project: providing services to taxonomists for standard genome sequencing and annotation.</title>
        <authorList>
            <consortium name="The Broad Institute Genomics Platform"/>
            <consortium name="The Broad Institute Genome Sequencing Center for Infectious Disease"/>
            <person name="Wu L."/>
            <person name="Ma J."/>
        </authorList>
    </citation>
    <scope>NUCLEOTIDE SEQUENCE [LARGE SCALE GENOMIC DNA]</scope>
    <source>
        <strain evidence="18 19">JCM 15134</strain>
    </source>
</reference>
<keyword evidence="11 15" id="KW-0456">Lyase</keyword>
<keyword evidence="4 15" id="KW-0479">Metal-binding</keyword>
<evidence type="ECO:0000313" key="19">
    <source>
        <dbReference type="Proteomes" id="UP001499915"/>
    </source>
</evidence>
<accession>A0ABN1I919</accession>
<keyword evidence="6 15" id="KW-0863">Zinc-finger</keyword>
<name>A0ABN1I919_9GAMM</name>
<feature type="binding site" evidence="15">
    <location>
        <position position="110"/>
    </location>
    <ligand>
        <name>DNA</name>
        <dbReference type="ChEBI" id="CHEBI:16991"/>
    </ligand>
</feature>
<keyword evidence="7 15" id="KW-0378">Hydrolase</keyword>
<feature type="active site" description="Schiff-base intermediate with DNA" evidence="15">
    <location>
        <position position="2"/>
    </location>
</feature>
<dbReference type="Gene3D" id="3.20.190.10">
    <property type="entry name" value="MutM-like, N-terminal"/>
    <property type="match status" value="1"/>
</dbReference>
<keyword evidence="5 15" id="KW-0227">DNA damage</keyword>
<dbReference type="InterPro" id="IPR000214">
    <property type="entry name" value="Znf_DNA_glyclase/AP_lyase"/>
</dbReference>
<organism evidence="18 19">
    <name type="scientific">Marinobacterium maritimum</name>
    <dbReference type="NCBI Taxonomy" id="500162"/>
    <lineage>
        <taxon>Bacteria</taxon>
        <taxon>Pseudomonadati</taxon>
        <taxon>Pseudomonadota</taxon>
        <taxon>Gammaproteobacteria</taxon>
        <taxon>Oceanospirillales</taxon>
        <taxon>Oceanospirillaceae</taxon>
        <taxon>Marinobacterium</taxon>
    </lineage>
</organism>
<comment type="catalytic activity">
    <reaction evidence="14 15">
        <text>2'-deoxyribonucleotide-(2'-deoxyribose 5'-phosphate)-2'-deoxyribonucleotide-DNA = a 3'-end 2'-deoxyribonucleotide-(2,3-dehydro-2,3-deoxyribose 5'-phosphate)-DNA + a 5'-end 5'-phospho-2'-deoxyribonucleoside-DNA + H(+)</text>
        <dbReference type="Rhea" id="RHEA:66592"/>
        <dbReference type="Rhea" id="RHEA-COMP:13180"/>
        <dbReference type="Rhea" id="RHEA-COMP:16897"/>
        <dbReference type="Rhea" id="RHEA-COMP:17067"/>
        <dbReference type="ChEBI" id="CHEBI:15378"/>
        <dbReference type="ChEBI" id="CHEBI:136412"/>
        <dbReference type="ChEBI" id="CHEBI:157695"/>
        <dbReference type="ChEBI" id="CHEBI:167181"/>
        <dbReference type="EC" id="4.2.99.18"/>
    </reaction>
</comment>
<evidence type="ECO:0000256" key="8">
    <source>
        <dbReference type="ARBA" id="ARBA00022833"/>
    </source>
</evidence>
<keyword evidence="10 15" id="KW-0234">DNA repair</keyword>
<dbReference type="InterPro" id="IPR015886">
    <property type="entry name" value="H2TH_FPG"/>
</dbReference>
<dbReference type="InterPro" id="IPR015887">
    <property type="entry name" value="DNA_glyclase_Znf_dom_DNA_BS"/>
</dbReference>
<keyword evidence="9 15" id="KW-0238">DNA-binding</keyword>
<dbReference type="EC" id="3.2.2.23" evidence="15"/>
<evidence type="ECO:0000256" key="3">
    <source>
        <dbReference type="ARBA" id="ARBA00011245"/>
    </source>
</evidence>
<keyword evidence="12 15" id="KW-0511">Multifunctional enzyme</keyword>
<comment type="cofactor">
    <cofactor evidence="15">
        <name>Zn(2+)</name>
        <dbReference type="ChEBI" id="CHEBI:29105"/>
    </cofactor>
    <text evidence="15">Binds 1 zinc ion per subunit.</text>
</comment>
<evidence type="ECO:0000256" key="9">
    <source>
        <dbReference type="ARBA" id="ARBA00023125"/>
    </source>
</evidence>
<dbReference type="SMART" id="SM01232">
    <property type="entry name" value="H2TH"/>
    <property type="match status" value="1"/>
</dbReference>
<dbReference type="HAMAP" id="MF_00103">
    <property type="entry name" value="Fapy_DNA_glycosyl"/>
    <property type="match status" value="1"/>
</dbReference>
<evidence type="ECO:0000256" key="13">
    <source>
        <dbReference type="ARBA" id="ARBA00023295"/>
    </source>
</evidence>
<dbReference type="SUPFAM" id="SSF57716">
    <property type="entry name" value="Glucocorticoid receptor-like (DNA-binding domain)"/>
    <property type="match status" value="1"/>
</dbReference>
<dbReference type="RefSeq" id="WP_343807350.1">
    <property type="nucleotide sequence ID" value="NZ_BAAAET010000003.1"/>
</dbReference>
<dbReference type="PANTHER" id="PTHR22993:SF9">
    <property type="entry name" value="FORMAMIDOPYRIMIDINE-DNA GLYCOSYLASE"/>
    <property type="match status" value="1"/>
</dbReference>
<dbReference type="PROSITE" id="PS51068">
    <property type="entry name" value="FPG_CAT"/>
    <property type="match status" value="1"/>
</dbReference>
<dbReference type="PROSITE" id="PS01242">
    <property type="entry name" value="ZF_FPG_1"/>
    <property type="match status" value="1"/>
</dbReference>
<evidence type="ECO:0000256" key="14">
    <source>
        <dbReference type="ARBA" id="ARBA00044632"/>
    </source>
</evidence>
<evidence type="ECO:0000256" key="1">
    <source>
        <dbReference type="ARBA" id="ARBA00001668"/>
    </source>
</evidence>
<dbReference type="InterPro" id="IPR020629">
    <property type="entry name" value="FPG_Glyclase"/>
</dbReference>
<dbReference type="Gene3D" id="1.10.8.50">
    <property type="match status" value="1"/>
</dbReference>
<feature type="binding site" evidence="15">
    <location>
        <position position="91"/>
    </location>
    <ligand>
        <name>DNA</name>
        <dbReference type="ChEBI" id="CHEBI:16991"/>
    </ligand>
</feature>
<evidence type="ECO:0000259" key="16">
    <source>
        <dbReference type="PROSITE" id="PS51066"/>
    </source>
</evidence>
<dbReference type="InterPro" id="IPR035937">
    <property type="entry name" value="FPG_N"/>
</dbReference>
<feature type="active site" description="Proton donor; for beta-elimination activity" evidence="15">
    <location>
        <position position="58"/>
    </location>
</feature>
<keyword evidence="19" id="KW-1185">Reference proteome</keyword>